<sequence length="216" mass="23629">MLALGLAALSSCAQAEELPLWPLPESLGERPLAKEMRLNGVPVNMAIFGGRMSVDEFRRAMERSCKAERGSFQAMAFGMRQLWSCIHEPYSQTAQWQQVGNHIQGELSTLRMDAHAEPHPLPIALPDGTALQSDLETLDPGGKEGRVLVLQSGLSVAQLRAWFLRQAQAHGWKVADALSTASTRLSLARADGRLDIAFPAHAGLGTQVVIVWQKRK</sequence>
<gene>
    <name evidence="1" type="ORF">HFQ13_13675</name>
</gene>
<name>A0AAE2YSE5_9PROT</name>
<dbReference type="Proteomes" id="UP001197378">
    <property type="component" value="Unassembled WGS sequence"/>
</dbReference>
<evidence type="ECO:0000313" key="1">
    <source>
        <dbReference type="EMBL" id="MBU2789236.1"/>
    </source>
</evidence>
<protein>
    <submittedName>
        <fullName evidence="1">Uncharacterized protein</fullName>
    </submittedName>
</protein>
<comment type="caution">
    <text evidence="1">The sequence shown here is derived from an EMBL/GenBank/DDBJ whole genome shotgun (WGS) entry which is preliminary data.</text>
</comment>
<keyword evidence="2" id="KW-1185">Reference proteome</keyword>
<proteinExistence type="predicted"/>
<dbReference type="AlphaFoldDB" id="A0AAE2YSE5"/>
<organism evidence="1 2">
    <name type="scientific">Igneacidithiobacillus copahuensis</name>
    <dbReference type="NCBI Taxonomy" id="2724909"/>
    <lineage>
        <taxon>Bacteria</taxon>
        <taxon>Pseudomonadati</taxon>
        <taxon>Pseudomonadota</taxon>
        <taxon>Acidithiobacillia</taxon>
        <taxon>Acidithiobacillales</taxon>
        <taxon>Acidithiobacillaceae</taxon>
        <taxon>Igneacidithiobacillus</taxon>
    </lineage>
</organism>
<dbReference type="EMBL" id="JAAXYO010000188">
    <property type="protein sequence ID" value="MBU2789236.1"/>
    <property type="molecule type" value="Genomic_DNA"/>
</dbReference>
<reference evidence="1" key="1">
    <citation type="journal article" date="2021" name="ISME J.">
        <title>Genomic evolution of the class Acidithiobacillia: deep-branching Proteobacteria living in extreme acidic conditions.</title>
        <authorList>
            <person name="Moya-Beltran A."/>
            <person name="Beard S."/>
            <person name="Rojas-Villalobos C."/>
            <person name="Issotta F."/>
            <person name="Gallardo Y."/>
            <person name="Ulloa R."/>
            <person name="Giaveno A."/>
            <person name="Degli Esposti M."/>
            <person name="Johnson D.B."/>
            <person name="Quatrini R."/>
        </authorList>
    </citation>
    <scope>NUCLEOTIDE SEQUENCE</scope>
    <source>
        <strain evidence="1">VAN18-1</strain>
    </source>
</reference>
<accession>A0AAE2YSE5</accession>
<evidence type="ECO:0000313" key="2">
    <source>
        <dbReference type="Proteomes" id="UP001197378"/>
    </source>
</evidence>